<keyword evidence="5" id="KW-1185">Reference proteome</keyword>
<dbReference type="PRINTS" id="PR00420">
    <property type="entry name" value="RNGMNOXGNASE"/>
</dbReference>
<dbReference type="Proteomes" id="UP000652013">
    <property type="component" value="Unassembled WGS sequence"/>
</dbReference>
<feature type="domain" description="FAD-binding" evidence="3">
    <location>
        <begin position="2"/>
        <end position="165"/>
    </location>
</feature>
<keyword evidence="2" id="KW-0503">Monooxygenase</keyword>
<evidence type="ECO:0000313" key="4">
    <source>
        <dbReference type="EMBL" id="GIJ01311.1"/>
    </source>
</evidence>
<dbReference type="PANTHER" id="PTHR13789:SF309">
    <property type="entry name" value="PUTATIVE (AFU_ORTHOLOGUE AFUA_6G14510)-RELATED"/>
    <property type="match status" value="1"/>
</dbReference>
<feature type="domain" description="FAD-binding" evidence="3">
    <location>
        <begin position="271"/>
        <end position="335"/>
    </location>
</feature>
<organism evidence="4 5">
    <name type="scientific">Spirilliplanes yamanashiensis</name>
    <dbReference type="NCBI Taxonomy" id="42233"/>
    <lineage>
        <taxon>Bacteria</taxon>
        <taxon>Bacillati</taxon>
        <taxon>Actinomycetota</taxon>
        <taxon>Actinomycetes</taxon>
        <taxon>Micromonosporales</taxon>
        <taxon>Micromonosporaceae</taxon>
        <taxon>Spirilliplanes</taxon>
    </lineage>
</organism>
<evidence type="ECO:0000259" key="3">
    <source>
        <dbReference type="Pfam" id="PF01494"/>
    </source>
</evidence>
<dbReference type="Pfam" id="PF01494">
    <property type="entry name" value="FAD_binding_3"/>
    <property type="match status" value="2"/>
</dbReference>
<evidence type="ECO:0000256" key="1">
    <source>
        <dbReference type="ARBA" id="ARBA00023002"/>
    </source>
</evidence>
<dbReference type="SUPFAM" id="SSF51905">
    <property type="entry name" value="FAD/NAD(P)-binding domain"/>
    <property type="match status" value="1"/>
</dbReference>
<dbReference type="InterPro" id="IPR036188">
    <property type="entry name" value="FAD/NAD-bd_sf"/>
</dbReference>
<dbReference type="InterPro" id="IPR050493">
    <property type="entry name" value="FAD-dep_Monooxygenase_BioMet"/>
</dbReference>
<dbReference type="EMBL" id="BOOY01000003">
    <property type="protein sequence ID" value="GIJ01311.1"/>
    <property type="molecule type" value="Genomic_DNA"/>
</dbReference>
<dbReference type="InterPro" id="IPR002938">
    <property type="entry name" value="FAD-bd"/>
</dbReference>
<proteinExistence type="predicted"/>
<evidence type="ECO:0000256" key="2">
    <source>
        <dbReference type="ARBA" id="ARBA00023033"/>
    </source>
</evidence>
<dbReference type="PANTHER" id="PTHR13789">
    <property type="entry name" value="MONOOXYGENASE"/>
    <property type="match status" value="1"/>
</dbReference>
<dbReference type="Gene3D" id="3.50.50.60">
    <property type="entry name" value="FAD/NAD(P)-binding domain"/>
    <property type="match status" value="1"/>
</dbReference>
<keyword evidence="1" id="KW-0560">Oxidoreductase</keyword>
<dbReference type="AlphaFoldDB" id="A0A8J3Y416"/>
<name>A0A8J3Y416_9ACTN</name>
<accession>A0A8J3Y416</accession>
<protein>
    <submittedName>
        <fullName evidence="4">FAD-dependent oxidoreductase</fullName>
    </submittedName>
</protein>
<sequence length="381" mass="39778">MVVIGGGIAGTVAAIALQRAGFAPAVHEAHPRSADERGAFLTLAVNGQRALRALGLDPAEVLAAGYPTPTVAMGNGAGRHWADLPLGGPTPDGLVTRTIRRADLYAALRDEAVRRGIPVTYGRRLTGLRHDGAGVTAEFADGAEARGALLVGADGLHSRTRTLLDPHAAPPRNLGLLNTGGFTDRPVAAGVSPGTVRMAFGRRCFFGWSAAPDGSVWWFANPPGHSYPGGDWRAHLTDLFAGDAVPARAIIAATDDLLGPWPTFDLPDVAVWRRGHAVLAGDAAHAMSPSSGQGASMAIEDAVVLGACVRDAAGVPEALAAYERIRRPRVRRVVAHGRRNGTGKAAGPVGRRVNDVLMPVVLRAVARRPQATAWLLDHRVA</sequence>
<reference evidence="4" key="1">
    <citation type="submission" date="2021-01" db="EMBL/GenBank/DDBJ databases">
        <title>Whole genome shotgun sequence of Spirilliplanes yamanashiensis NBRC 15828.</title>
        <authorList>
            <person name="Komaki H."/>
            <person name="Tamura T."/>
        </authorList>
    </citation>
    <scope>NUCLEOTIDE SEQUENCE</scope>
    <source>
        <strain evidence="4">NBRC 15828</strain>
    </source>
</reference>
<dbReference type="GO" id="GO:0071949">
    <property type="term" value="F:FAD binding"/>
    <property type="evidence" value="ECO:0007669"/>
    <property type="project" value="InterPro"/>
</dbReference>
<comment type="caution">
    <text evidence="4">The sequence shown here is derived from an EMBL/GenBank/DDBJ whole genome shotgun (WGS) entry which is preliminary data.</text>
</comment>
<gene>
    <name evidence="4" type="ORF">Sya03_06630</name>
</gene>
<dbReference type="GO" id="GO:0004497">
    <property type="term" value="F:monooxygenase activity"/>
    <property type="evidence" value="ECO:0007669"/>
    <property type="project" value="UniProtKB-KW"/>
</dbReference>
<evidence type="ECO:0000313" key="5">
    <source>
        <dbReference type="Proteomes" id="UP000652013"/>
    </source>
</evidence>